<dbReference type="AlphaFoldDB" id="A0A3E0X2W7"/>
<keyword evidence="5" id="KW-0560">Oxidoreductase</keyword>
<reference evidence="11" key="1">
    <citation type="submission" date="2017-05" db="EMBL/GenBank/DDBJ databases">
        <authorList>
            <person name="Sharma S."/>
            <person name="Sidhu C."/>
            <person name="Pinnaka A.K."/>
        </authorList>
    </citation>
    <scope>NUCLEOTIDE SEQUENCE [LARGE SCALE GENOMIC DNA]</scope>
    <source>
        <strain evidence="11">AK93</strain>
    </source>
</reference>
<feature type="transmembrane region" description="Helical" evidence="8">
    <location>
        <begin position="214"/>
        <end position="232"/>
    </location>
</feature>
<evidence type="ECO:0000259" key="9">
    <source>
        <dbReference type="Pfam" id="PF00361"/>
    </source>
</evidence>
<keyword evidence="2" id="KW-1003">Cell membrane</keyword>
<evidence type="ECO:0000313" key="10">
    <source>
        <dbReference type="EMBL" id="RFA38981.1"/>
    </source>
</evidence>
<protein>
    <recommendedName>
        <fullName evidence="9">NADH:quinone oxidoreductase/Mrp antiporter transmembrane domain-containing protein</fullName>
    </recommendedName>
</protein>
<dbReference type="EMBL" id="NFZW01000002">
    <property type="protein sequence ID" value="RFA38981.1"/>
    <property type="molecule type" value="Genomic_DNA"/>
</dbReference>
<feature type="transmembrane region" description="Helical" evidence="8">
    <location>
        <begin position="271"/>
        <end position="293"/>
    </location>
</feature>
<evidence type="ECO:0000256" key="5">
    <source>
        <dbReference type="ARBA" id="ARBA00023002"/>
    </source>
</evidence>
<dbReference type="PANTHER" id="PTHR42682:SF4">
    <property type="entry name" value="NADH-UBIQUINONE_PLASTOQUINONE"/>
    <property type="match status" value="1"/>
</dbReference>
<gene>
    <name evidence="10" type="ORF">CAL65_03535</name>
</gene>
<proteinExistence type="predicted"/>
<accession>A0A3E0X2W7</accession>
<organism evidence="10 11">
    <name type="scientific">Alkalilimnicola ehrlichii</name>
    <dbReference type="NCBI Taxonomy" id="351052"/>
    <lineage>
        <taxon>Bacteria</taxon>
        <taxon>Pseudomonadati</taxon>
        <taxon>Pseudomonadota</taxon>
        <taxon>Gammaproteobacteria</taxon>
        <taxon>Chromatiales</taxon>
        <taxon>Ectothiorhodospiraceae</taxon>
        <taxon>Alkalilimnicola</taxon>
    </lineage>
</organism>
<comment type="caution">
    <text evidence="10">The sequence shown here is derived from an EMBL/GenBank/DDBJ whole genome shotgun (WGS) entry which is preliminary data.</text>
</comment>
<dbReference type="GO" id="GO:0016491">
    <property type="term" value="F:oxidoreductase activity"/>
    <property type="evidence" value="ECO:0007669"/>
    <property type="project" value="UniProtKB-KW"/>
</dbReference>
<keyword evidence="6 8" id="KW-0472">Membrane</keyword>
<feature type="transmembrane region" description="Helical" evidence="8">
    <location>
        <begin position="374"/>
        <end position="395"/>
    </location>
</feature>
<feature type="transmembrane region" description="Helical" evidence="8">
    <location>
        <begin position="299"/>
        <end position="321"/>
    </location>
</feature>
<dbReference type="RefSeq" id="WP_116347453.1">
    <property type="nucleotide sequence ID" value="NZ_NFZW01000002.1"/>
</dbReference>
<dbReference type="Pfam" id="PF00361">
    <property type="entry name" value="Proton_antipo_M"/>
    <property type="match status" value="1"/>
</dbReference>
<dbReference type="PANTHER" id="PTHR42682">
    <property type="entry name" value="HYDROGENASE-4 COMPONENT F"/>
    <property type="match status" value="1"/>
</dbReference>
<evidence type="ECO:0000256" key="6">
    <source>
        <dbReference type="ARBA" id="ARBA00023136"/>
    </source>
</evidence>
<feature type="transmembrane region" description="Helical" evidence="8">
    <location>
        <begin position="153"/>
        <end position="174"/>
    </location>
</feature>
<evidence type="ECO:0000256" key="7">
    <source>
        <dbReference type="RuleBase" id="RU000320"/>
    </source>
</evidence>
<keyword evidence="4 8" id="KW-1133">Transmembrane helix</keyword>
<evidence type="ECO:0000313" key="11">
    <source>
        <dbReference type="Proteomes" id="UP000256763"/>
    </source>
</evidence>
<dbReference type="Proteomes" id="UP000256763">
    <property type="component" value="Unassembled WGS sequence"/>
</dbReference>
<feature type="transmembrane region" description="Helical" evidence="8">
    <location>
        <begin position="453"/>
        <end position="471"/>
    </location>
</feature>
<keyword evidence="11" id="KW-1185">Reference proteome</keyword>
<evidence type="ECO:0000256" key="1">
    <source>
        <dbReference type="ARBA" id="ARBA00004651"/>
    </source>
</evidence>
<sequence length="528" mass="56455">MSVVLLTVVLVPLVLAIAVCSGRTCQWAARLLPYASWPALLTAVFGAEGSVVYSPILFGLLLGLDELGRIFLGFTALVWTAAGFHLRSAGLPVSSFVERRFVFCYLLAMVGNLGVMLAFGGPGFYLFFALLSLAGYGLIVTDREPQTRRAGRIYVILALFSELMILAGFIFLAAGRSGPFPAVLLFFGLGIKHGVLPLHMWLPLAHGIAPPPASALLSGVLLKAGAIGWLRFLPETAPVLAEWSVAIIALGMAAAVLAALVGAVQTNPKMMLAYSSISQMGIFTAGFGMAVASPSLWPLLVPALALFACQHALVKAALFLGVGTDRAARSGGWVWPVLGLLSLALVGAPMTAAAMVKLWFDGYLSTLPAVAGELLAVALPLTTVTSTLLMSRFVWALRKPRSSAEGVGRGLASPVPFLGLTGLALLIPWLLAWSLNPEVFLLAFAGASLWKTLWPMLVGAATALLLARWAVRWRIPPGDIVVPLEWLAHHLKPPVLPVSEHRPRHRYWFPPMPWPQMEAYLRRSPVTG</sequence>
<comment type="subcellular location">
    <subcellularLocation>
        <location evidence="1">Cell membrane</location>
        <topology evidence="1">Multi-pass membrane protein</topology>
    </subcellularLocation>
    <subcellularLocation>
        <location evidence="7">Membrane</location>
        <topology evidence="7">Multi-pass membrane protein</topology>
    </subcellularLocation>
</comment>
<name>A0A3E0X2W7_9GAMM</name>
<evidence type="ECO:0000256" key="4">
    <source>
        <dbReference type="ARBA" id="ARBA00022989"/>
    </source>
</evidence>
<feature type="transmembrane region" description="Helical" evidence="8">
    <location>
        <begin position="70"/>
        <end position="89"/>
    </location>
</feature>
<feature type="transmembrane region" description="Helical" evidence="8">
    <location>
        <begin position="415"/>
        <end position="433"/>
    </location>
</feature>
<feature type="transmembrane region" description="Helical" evidence="8">
    <location>
        <begin position="333"/>
        <end position="354"/>
    </location>
</feature>
<feature type="transmembrane region" description="Helical" evidence="8">
    <location>
        <begin position="124"/>
        <end position="141"/>
    </location>
</feature>
<dbReference type="InterPro" id="IPR001750">
    <property type="entry name" value="ND/Mrp_TM"/>
</dbReference>
<evidence type="ECO:0000256" key="3">
    <source>
        <dbReference type="ARBA" id="ARBA00022692"/>
    </source>
</evidence>
<feature type="transmembrane region" description="Helical" evidence="8">
    <location>
        <begin position="101"/>
        <end position="118"/>
    </location>
</feature>
<feature type="transmembrane region" description="Helical" evidence="8">
    <location>
        <begin position="180"/>
        <end position="202"/>
    </location>
</feature>
<evidence type="ECO:0000256" key="2">
    <source>
        <dbReference type="ARBA" id="ARBA00022475"/>
    </source>
</evidence>
<keyword evidence="3 7" id="KW-0812">Transmembrane</keyword>
<feature type="transmembrane region" description="Helical" evidence="8">
    <location>
        <begin position="244"/>
        <end position="264"/>
    </location>
</feature>
<feature type="domain" description="NADH:quinone oxidoreductase/Mrp antiporter transmembrane" evidence="9">
    <location>
        <begin position="124"/>
        <end position="324"/>
    </location>
</feature>
<evidence type="ECO:0000256" key="8">
    <source>
        <dbReference type="SAM" id="Phobius"/>
    </source>
</evidence>
<dbReference type="GO" id="GO:0005886">
    <property type="term" value="C:plasma membrane"/>
    <property type="evidence" value="ECO:0007669"/>
    <property type="project" value="UniProtKB-SubCell"/>
</dbReference>
<dbReference type="InterPro" id="IPR052175">
    <property type="entry name" value="ComplexI-like_HydComp"/>
</dbReference>